<evidence type="ECO:0000256" key="1">
    <source>
        <dbReference type="ARBA" id="ARBA00022714"/>
    </source>
</evidence>
<dbReference type="PANTHER" id="PTHR21496">
    <property type="entry name" value="FERREDOXIN-RELATED"/>
    <property type="match status" value="1"/>
</dbReference>
<dbReference type="GO" id="GO:0046872">
    <property type="term" value="F:metal ion binding"/>
    <property type="evidence" value="ECO:0007669"/>
    <property type="project" value="UniProtKB-KW"/>
</dbReference>
<dbReference type="PROSITE" id="PS51296">
    <property type="entry name" value="RIESKE"/>
    <property type="match status" value="1"/>
</dbReference>
<dbReference type="AlphaFoldDB" id="A0A176Z130"/>
<dbReference type="SUPFAM" id="SSF50022">
    <property type="entry name" value="ISP domain"/>
    <property type="match status" value="1"/>
</dbReference>
<keyword evidence="4" id="KW-0411">Iron-sulfur</keyword>
<evidence type="ECO:0000259" key="5">
    <source>
        <dbReference type="PROSITE" id="PS51296"/>
    </source>
</evidence>
<evidence type="ECO:0000256" key="3">
    <source>
        <dbReference type="ARBA" id="ARBA00023004"/>
    </source>
</evidence>
<dbReference type="CDD" id="cd03528">
    <property type="entry name" value="Rieske_RO_ferredoxin"/>
    <property type="match status" value="1"/>
</dbReference>
<accession>A0A176Z130</accession>
<reference evidence="6 7" key="1">
    <citation type="submission" date="2016-03" db="EMBL/GenBank/DDBJ databases">
        <title>Draft Genome Sequence of the Strain BR 10245 (Bradyrhizobium sp.) isolated from nodules of Centrolobium paraense.</title>
        <authorList>
            <person name="Simoes-Araujo J.L.Sr."/>
            <person name="Barauna A.C."/>
            <person name="Silva K."/>
            <person name="Zilli J.E."/>
        </authorList>
    </citation>
    <scope>NUCLEOTIDE SEQUENCE [LARGE SCALE GENOMIC DNA]</scope>
    <source>
        <strain evidence="6 7">BR 10245</strain>
    </source>
</reference>
<gene>
    <name evidence="6" type="ORF">AYJ54_42950</name>
</gene>
<dbReference type="InterPro" id="IPR017941">
    <property type="entry name" value="Rieske_2Fe-2S"/>
</dbReference>
<evidence type="ECO:0000256" key="2">
    <source>
        <dbReference type="ARBA" id="ARBA00022723"/>
    </source>
</evidence>
<sequence>MLTTTRDWVAVCAADALAPEGVLRFDHGERTFVIIRSPEGEYFAIDGHCSHEKVHLVGGIVDGHIIECPKHFGSFDYRTGEARTLPACIDLQSYEARVNDGTLFIKI</sequence>
<keyword evidence="1" id="KW-0001">2Fe-2S</keyword>
<dbReference type="Proteomes" id="UP000076959">
    <property type="component" value="Unassembled WGS sequence"/>
</dbReference>
<dbReference type="PANTHER" id="PTHR21496:SF23">
    <property type="entry name" value="3-PHENYLPROPIONATE_CINNAMIC ACID DIOXYGENASE FERREDOXIN SUBUNIT"/>
    <property type="match status" value="1"/>
</dbReference>
<proteinExistence type="predicted"/>
<dbReference type="EMBL" id="LUUB01000031">
    <property type="protein sequence ID" value="OAF14079.1"/>
    <property type="molecule type" value="Genomic_DNA"/>
</dbReference>
<feature type="domain" description="Rieske" evidence="5">
    <location>
        <begin position="9"/>
        <end position="105"/>
    </location>
</feature>
<dbReference type="STRING" id="1505087.AYJ54_42950"/>
<evidence type="ECO:0000313" key="7">
    <source>
        <dbReference type="Proteomes" id="UP000076959"/>
    </source>
</evidence>
<protein>
    <submittedName>
        <fullName evidence="6">Rieske family ferredoxin</fullName>
    </submittedName>
</protein>
<keyword evidence="3" id="KW-0408">Iron</keyword>
<dbReference type="OrthoDB" id="9800167at2"/>
<comment type="caution">
    <text evidence="6">The sequence shown here is derived from an EMBL/GenBank/DDBJ whole genome shotgun (WGS) entry which is preliminary data.</text>
</comment>
<dbReference type="GO" id="GO:0051537">
    <property type="term" value="F:2 iron, 2 sulfur cluster binding"/>
    <property type="evidence" value="ECO:0007669"/>
    <property type="project" value="UniProtKB-KW"/>
</dbReference>
<evidence type="ECO:0000313" key="6">
    <source>
        <dbReference type="EMBL" id="OAF14079.1"/>
    </source>
</evidence>
<name>A0A176Z130_9BRAD</name>
<dbReference type="InterPro" id="IPR036922">
    <property type="entry name" value="Rieske_2Fe-2S_sf"/>
</dbReference>
<dbReference type="Gene3D" id="2.102.10.10">
    <property type="entry name" value="Rieske [2Fe-2S] iron-sulphur domain"/>
    <property type="match status" value="1"/>
</dbReference>
<keyword evidence="2" id="KW-0479">Metal-binding</keyword>
<keyword evidence="7" id="KW-1185">Reference proteome</keyword>
<dbReference type="RefSeq" id="WP_063697653.1">
    <property type="nucleotide sequence ID" value="NZ_LUUB01000031.1"/>
</dbReference>
<organism evidence="6 7">
    <name type="scientific">Bradyrhizobium centrolobii</name>
    <dbReference type="NCBI Taxonomy" id="1505087"/>
    <lineage>
        <taxon>Bacteria</taxon>
        <taxon>Pseudomonadati</taxon>
        <taxon>Pseudomonadota</taxon>
        <taxon>Alphaproteobacteria</taxon>
        <taxon>Hyphomicrobiales</taxon>
        <taxon>Nitrobacteraceae</taxon>
        <taxon>Bradyrhizobium</taxon>
    </lineage>
</organism>
<evidence type="ECO:0000256" key="4">
    <source>
        <dbReference type="ARBA" id="ARBA00023014"/>
    </source>
</evidence>
<dbReference type="Pfam" id="PF00355">
    <property type="entry name" value="Rieske"/>
    <property type="match status" value="1"/>
</dbReference>